<evidence type="ECO:0000256" key="6">
    <source>
        <dbReference type="ARBA" id="ARBA00012251"/>
    </source>
</evidence>
<dbReference type="Pfam" id="PF01485">
    <property type="entry name" value="IBR"/>
    <property type="match status" value="1"/>
</dbReference>
<evidence type="ECO:0000313" key="17">
    <source>
        <dbReference type="EMBL" id="KAH7574505.1"/>
    </source>
</evidence>
<sequence length="350" mass="39261">METPKVNTIEIFDLEDDEFYFTPILPKGITKETAISVEQYREDRDLQIAVAASLMYNDGGDDDDDLRLLTVKPEDTPFGRKTKPFSNPSMTESGQSSNSKKGPSFVCDICVEPKNSGESFNIKGCSHAYCAGCMAKYVASKLQENITSISCPVADCRGLLEPEYCRNILPREVFDRWGNALCEAVILGAQKFYCPFKDCSALLIDEGGETITQSECPYCNRLFCVQCKVAWHAGIGCAEFQKLNKDEREREDIMLMKLAQNKKWKRCPNCGFYVEKQDGCMYMKCRSRLVGNKAVVVDKRLPPRKLQFLLNSAVKNETSILLLRCGNAFCYNCGALSTTTSSHLCSKCNH</sequence>
<evidence type="ECO:0000259" key="16">
    <source>
        <dbReference type="PROSITE" id="PS51873"/>
    </source>
</evidence>
<evidence type="ECO:0000256" key="3">
    <source>
        <dbReference type="ARBA" id="ARBA00003976"/>
    </source>
</evidence>
<dbReference type="PROSITE" id="PS50089">
    <property type="entry name" value="ZF_RING_2"/>
    <property type="match status" value="1"/>
</dbReference>
<dbReference type="InterPro" id="IPR017907">
    <property type="entry name" value="Znf_RING_CS"/>
</dbReference>
<comment type="caution">
    <text evidence="17">The sequence shown here is derived from an EMBL/GenBank/DDBJ whole genome shotgun (WGS) entry which is preliminary data.</text>
</comment>
<gene>
    <name evidence="17" type="ORF">JRO89_XS03G0304300</name>
</gene>
<proteinExistence type="inferred from homology"/>
<dbReference type="InterPro" id="IPR002867">
    <property type="entry name" value="IBR_dom"/>
</dbReference>
<feature type="compositionally biased region" description="Polar residues" evidence="14">
    <location>
        <begin position="84"/>
        <end position="101"/>
    </location>
</feature>
<feature type="region of interest" description="Disordered" evidence="14">
    <location>
        <begin position="72"/>
        <end position="102"/>
    </location>
</feature>
<evidence type="ECO:0000313" key="18">
    <source>
        <dbReference type="Proteomes" id="UP000827721"/>
    </source>
</evidence>
<dbReference type="SMART" id="SM00647">
    <property type="entry name" value="IBR"/>
    <property type="match status" value="1"/>
</dbReference>
<dbReference type="CDD" id="cd22582">
    <property type="entry name" value="BRcat_RBR_unk"/>
    <property type="match status" value="1"/>
</dbReference>
<comment type="cofactor">
    <cofactor evidence="2">
        <name>Zn(2+)</name>
        <dbReference type="ChEBI" id="CHEBI:29105"/>
    </cofactor>
</comment>
<dbReference type="PROSITE" id="PS00518">
    <property type="entry name" value="ZF_RING_1"/>
    <property type="match status" value="1"/>
</dbReference>
<feature type="domain" description="RING-type" evidence="16">
    <location>
        <begin position="103"/>
        <end position="350"/>
    </location>
</feature>
<evidence type="ECO:0000256" key="12">
    <source>
        <dbReference type="ARBA" id="ARBA00022833"/>
    </source>
</evidence>
<evidence type="ECO:0000259" key="15">
    <source>
        <dbReference type="PROSITE" id="PS50089"/>
    </source>
</evidence>
<dbReference type="PANTHER" id="PTHR11685">
    <property type="entry name" value="RBR FAMILY RING FINGER AND IBR DOMAIN-CONTAINING"/>
    <property type="match status" value="1"/>
</dbReference>
<name>A0ABQ8ICW7_9ROSI</name>
<comment type="function">
    <text evidence="3">Might act as an E3 ubiquitin-protein ligase, or as part of E3 complex, which accepts ubiquitin from specific E2 ubiquitin-conjugating enzymes and then transfers it to substrates.</text>
</comment>
<dbReference type="EMBL" id="JAFEMO010000003">
    <property type="protein sequence ID" value="KAH7574505.1"/>
    <property type="molecule type" value="Genomic_DNA"/>
</dbReference>
<evidence type="ECO:0000256" key="11">
    <source>
        <dbReference type="ARBA" id="ARBA00022786"/>
    </source>
</evidence>
<dbReference type="InterPro" id="IPR013083">
    <property type="entry name" value="Znf_RING/FYVE/PHD"/>
</dbReference>
<dbReference type="Gene3D" id="3.30.40.10">
    <property type="entry name" value="Zinc/RING finger domain, C3HC4 (zinc finger)"/>
    <property type="match status" value="1"/>
</dbReference>
<evidence type="ECO:0000256" key="13">
    <source>
        <dbReference type="PROSITE-ProRule" id="PRU00175"/>
    </source>
</evidence>
<protein>
    <recommendedName>
        <fullName evidence="6">RBR-type E3 ubiquitin transferase</fullName>
        <ecNumber evidence="6">2.3.2.31</ecNumber>
    </recommendedName>
</protein>
<dbReference type="SUPFAM" id="SSF57850">
    <property type="entry name" value="RING/U-box"/>
    <property type="match status" value="3"/>
</dbReference>
<evidence type="ECO:0000256" key="8">
    <source>
        <dbReference type="ARBA" id="ARBA00022723"/>
    </source>
</evidence>
<keyword evidence="10 13" id="KW-0863">Zinc-finger</keyword>
<comment type="pathway">
    <text evidence="4">Protein modification; protein ubiquitination.</text>
</comment>
<dbReference type="Proteomes" id="UP000827721">
    <property type="component" value="Unassembled WGS sequence"/>
</dbReference>
<keyword evidence="9" id="KW-0677">Repeat</keyword>
<keyword evidence="12" id="KW-0862">Zinc</keyword>
<evidence type="ECO:0000256" key="9">
    <source>
        <dbReference type="ARBA" id="ARBA00022737"/>
    </source>
</evidence>
<keyword evidence="18" id="KW-1185">Reference proteome</keyword>
<comment type="catalytic activity">
    <reaction evidence="1">
        <text>[E2 ubiquitin-conjugating enzyme]-S-ubiquitinyl-L-cysteine + [acceptor protein]-L-lysine = [E2 ubiquitin-conjugating enzyme]-L-cysteine + [acceptor protein]-N(6)-ubiquitinyl-L-lysine.</text>
        <dbReference type="EC" id="2.3.2.31"/>
    </reaction>
</comment>
<accession>A0ABQ8ICW7</accession>
<evidence type="ECO:0000256" key="5">
    <source>
        <dbReference type="ARBA" id="ARBA00005884"/>
    </source>
</evidence>
<feature type="domain" description="RING-type" evidence="15">
    <location>
        <begin position="107"/>
        <end position="153"/>
    </location>
</feature>
<dbReference type="InterPro" id="IPR001841">
    <property type="entry name" value="Znf_RING"/>
</dbReference>
<organism evidence="17 18">
    <name type="scientific">Xanthoceras sorbifolium</name>
    <dbReference type="NCBI Taxonomy" id="99658"/>
    <lineage>
        <taxon>Eukaryota</taxon>
        <taxon>Viridiplantae</taxon>
        <taxon>Streptophyta</taxon>
        <taxon>Embryophyta</taxon>
        <taxon>Tracheophyta</taxon>
        <taxon>Spermatophyta</taxon>
        <taxon>Magnoliopsida</taxon>
        <taxon>eudicotyledons</taxon>
        <taxon>Gunneridae</taxon>
        <taxon>Pentapetalae</taxon>
        <taxon>rosids</taxon>
        <taxon>malvids</taxon>
        <taxon>Sapindales</taxon>
        <taxon>Sapindaceae</taxon>
        <taxon>Xanthoceroideae</taxon>
        <taxon>Xanthoceras</taxon>
    </lineage>
</organism>
<keyword evidence="8" id="KW-0479">Metal-binding</keyword>
<dbReference type="SMART" id="SM00184">
    <property type="entry name" value="RING"/>
    <property type="match status" value="2"/>
</dbReference>
<keyword evidence="7" id="KW-0808">Transferase</keyword>
<evidence type="ECO:0000256" key="1">
    <source>
        <dbReference type="ARBA" id="ARBA00001798"/>
    </source>
</evidence>
<evidence type="ECO:0000256" key="2">
    <source>
        <dbReference type="ARBA" id="ARBA00001947"/>
    </source>
</evidence>
<dbReference type="Gene3D" id="1.20.120.1750">
    <property type="match status" value="1"/>
</dbReference>
<reference evidence="17 18" key="1">
    <citation type="submission" date="2021-02" db="EMBL/GenBank/DDBJ databases">
        <title>Plant Genome Project.</title>
        <authorList>
            <person name="Zhang R.-G."/>
        </authorList>
    </citation>
    <scope>NUCLEOTIDE SEQUENCE [LARGE SCALE GENOMIC DNA]</scope>
    <source>
        <tissue evidence="17">Leaves</tissue>
    </source>
</reference>
<dbReference type="PROSITE" id="PS51873">
    <property type="entry name" value="TRIAD"/>
    <property type="match status" value="1"/>
</dbReference>
<evidence type="ECO:0000256" key="7">
    <source>
        <dbReference type="ARBA" id="ARBA00022679"/>
    </source>
</evidence>
<evidence type="ECO:0000256" key="10">
    <source>
        <dbReference type="ARBA" id="ARBA00022771"/>
    </source>
</evidence>
<keyword evidence="11" id="KW-0833">Ubl conjugation pathway</keyword>
<comment type="similarity">
    <text evidence="5">Belongs to the RBR family. Ariadne subfamily.</text>
</comment>
<dbReference type="InterPro" id="IPR031127">
    <property type="entry name" value="E3_UB_ligase_RBR"/>
</dbReference>
<evidence type="ECO:0000256" key="14">
    <source>
        <dbReference type="SAM" id="MobiDB-lite"/>
    </source>
</evidence>
<dbReference type="EC" id="2.3.2.31" evidence="6"/>
<dbReference type="InterPro" id="IPR044066">
    <property type="entry name" value="TRIAD_supradom"/>
</dbReference>
<evidence type="ECO:0000256" key="4">
    <source>
        <dbReference type="ARBA" id="ARBA00004906"/>
    </source>
</evidence>